<dbReference type="InterPro" id="IPR017871">
    <property type="entry name" value="ABC_transporter-like_CS"/>
</dbReference>
<reference evidence="6 7" key="1">
    <citation type="journal article" date="2014" name="ISME J.">
        <title>Candidatus Competibacter-lineage genomes retrieved from metagenomes reveal functional metabolic diversity.</title>
        <authorList>
            <person name="McIlroy S.J."/>
            <person name="Albertsen M."/>
            <person name="Andresen E.K."/>
            <person name="Saunders A.M."/>
            <person name="Kristiansen R."/>
            <person name="Stokholm-Bjerregaard M."/>
            <person name="Nielsen K.L."/>
            <person name="Nielsen P.H."/>
        </authorList>
    </citation>
    <scope>NUCLEOTIDE SEQUENCE [LARGE SCALE GENOMIC DNA]</scope>
    <source>
        <strain evidence="6 7">Run_B_J11</strain>
    </source>
</reference>
<comment type="similarity">
    <text evidence="4">Belongs to the ABC transporter superfamily. Macrolide exporter (TC 3.A.1.122) family.</text>
</comment>
<comment type="caution">
    <text evidence="6">The sequence shown here is derived from an EMBL/GenBank/DDBJ whole genome shotgun (WGS) entry which is preliminary data.</text>
</comment>
<dbReference type="Proteomes" id="UP000019184">
    <property type="component" value="Unassembled WGS sequence"/>
</dbReference>
<feature type="domain" description="ABC transporter" evidence="5">
    <location>
        <begin position="15"/>
        <end position="237"/>
    </location>
</feature>
<dbReference type="GO" id="GO:0016887">
    <property type="term" value="F:ATP hydrolysis activity"/>
    <property type="evidence" value="ECO:0007669"/>
    <property type="project" value="InterPro"/>
</dbReference>
<dbReference type="InterPro" id="IPR027417">
    <property type="entry name" value="P-loop_NTPase"/>
</dbReference>
<sequence>MDTVLKIMALSAPFIAIRHLSKHYAEGDQQRTIFADLTLDIHRGEFVALLGQSGSGKSTLLNLLSGIDLPDSGQIQIAGRMLNTLHEIERTRFRRRHIGFVFQFFNLISTLTVEENLLLPLELNRRATPEQRDLALELLDNVGLGNRRASFPERLSGGEQQRLAIARALVHGPWLLLADEPTGNLDTDTGERILELLLNLHRQAKTTIVMVTHSQEVAARADRILILDAGHIREIAR</sequence>
<dbReference type="Pfam" id="PF00005">
    <property type="entry name" value="ABC_tran"/>
    <property type="match status" value="1"/>
</dbReference>
<protein>
    <recommendedName>
        <fullName evidence="5">ABC transporter domain-containing protein</fullName>
    </recommendedName>
</protein>
<evidence type="ECO:0000313" key="6">
    <source>
        <dbReference type="EMBL" id="CDH46816.1"/>
    </source>
</evidence>
<dbReference type="Gene3D" id="3.40.50.300">
    <property type="entry name" value="P-loop containing nucleotide triphosphate hydrolases"/>
    <property type="match status" value="1"/>
</dbReference>
<proteinExistence type="inferred from homology"/>
<dbReference type="GO" id="GO:0022857">
    <property type="term" value="F:transmembrane transporter activity"/>
    <property type="evidence" value="ECO:0007669"/>
    <property type="project" value="UniProtKB-ARBA"/>
</dbReference>
<dbReference type="SMART" id="SM00382">
    <property type="entry name" value="AAA"/>
    <property type="match status" value="1"/>
</dbReference>
<dbReference type="GO" id="GO:0005886">
    <property type="term" value="C:plasma membrane"/>
    <property type="evidence" value="ECO:0007669"/>
    <property type="project" value="TreeGrafter"/>
</dbReference>
<dbReference type="PANTHER" id="PTHR24220:SF685">
    <property type="entry name" value="ABC TRANSPORTER RELATED"/>
    <property type="match status" value="1"/>
</dbReference>
<evidence type="ECO:0000256" key="4">
    <source>
        <dbReference type="ARBA" id="ARBA00038388"/>
    </source>
</evidence>
<evidence type="ECO:0000256" key="2">
    <source>
        <dbReference type="ARBA" id="ARBA00022741"/>
    </source>
</evidence>
<keyword evidence="1" id="KW-0813">Transport</keyword>
<evidence type="ECO:0000256" key="1">
    <source>
        <dbReference type="ARBA" id="ARBA00022448"/>
    </source>
</evidence>
<dbReference type="GO" id="GO:1902495">
    <property type="term" value="C:transmembrane transporter complex"/>
    <property type="evidence" value="ECO:0007669"/>
    <property type="project" value="UniProtKB-ARBA"/>
</dbReference>
<keyword evidence="2" id="KW-0547">Nucleotide-binding</keyword>
<dbReference type="PANTHER" id="PTHR24220">
    <property type="entry name" value="IMPORT ATP-BINDING PROTEIN"/>
    <property type="match status" value="1"/>
</dbReference>
<dbReference type="PROSITE" id="PS50893">
    <property type="entry name" value="ABC_TRANSPORTER_2"/>
    <property type="match status" value="1"/>
</dbReference>
<dbReference type="SUPFAM" id="SSF52540">
    <property type="entry name" value="P-loop containing nucleoside triphosphate hydrolases"/>
    <property type="match status" value="1"/>
</dbReference>
<evidence type="ECO:0000259" key="5">
    <source>
        <dbReference type="PROSITE" id="PS50893"/>
    </source>
</evidence>
<organism evidence="6 7">
    <name type="scientific">Candidatus Contendobacter odensis Run_B_J11</name>
    <dbReference type="NCBI Taxonomy" id="1400861"/>
    <lineage>
        <taxon>Bacteria</taxon>
        <taxon>Pseudomonadati</taxon>
        <taxon>Pseudomonadota</taxon>
        <taxon>Gammaproteobacteria</taxon>
        <taxon>Candidatus Competibacteraceae</taxon>
        <taxon>Candidatus Contendibacter</taxon>
    </lineage>
</organism>
<dbReference type="EMBL" id="CBTK010000278">
    <property type="protein sequence ID" value="CDH46816.1"/>
    <property type="molecule type" value="Genomic_DNA"/>
</dbReference>
<dbReference type="InterPro" id="IPR003439">
    <property type="entry name" value="ABC_transporter-like_ATP-bd"/>
</dbReference>
<dbReference type="InterPro" id="IPR015854">
    <property type="entry name" value="ABC_transpr_LolD-like"/>
</dbReference>
<dbReference type="InterPro" id="IPR003593">
    <property type="entry name" value="AAA+_ATPase"/>
</dbReference>
<accession>A0A7U7GF90</accession>
<dbReference type="AlphaFoldDB" id="A0A7U7GF90"/>
<dbReference type="CDD" id="cd03255">
    <property type="entry name" value="ABC_MJ0796_LolCDE_FtsE"/>
    <property type="match status" value="1"/>
</dbReference>
<keyword evidence="3" id="KW-0067">ATP-binding</keyword>
<name>A0A7U7GF90_9GAMM</name>
<dbReference type="GO" id="GO:0005524">
    <property type="term" value="F:ATP binding"/>
    <property type="evidence" value="ECO:0007669"/>
    <property type="project" value="UniProtKB-KW"/>
</dbReference>
<keyword evidence="7" id="KW-1185">Reference proteome</keyword>
<dbReference type="InterPro" id="IPR017911">
    <property type="entry name" value="MacB-like_ATP-bd"/>
</dbReference>
<dbReference type="PROSITE" id="PS00211">
    <property type="entry name" value="ABC_TRANSPORTER_1"/>
    <property type="match status" value="1"/>
</dbReference>
<evidence type="ECO:0000313" key="7">
    <source>
        <dbReference type="Proteomes" id="UP000019184"/>
    </source>
</evidence>
<dbReference type="FunFam" id="3.40.50.300:FF:000032">
    <property type="entry name" value="Export ABC transporter ATP-binding protein"/>
    <property type="match status" value="1"/>
</dbReference>
<gene>
    <name evidence="6" type="ORF">BN874_610027</name>
</gene>
<evidence type="ECO:0000256" key="3">
    <source>
        <dbReference type="ARBA" id="ARBA00022840"/>
    </source>
</evidence>